<sequence length="355" mass="38640">MRKLFIPLVCNLMLISQSAGATTIKEENFVTQLAQASKSSQIVINDEQASRLSGKRFTAALAWHGASPWINAVNRGASDTFERYGVKVLVTTDAQYDPAKQVADIENIQALNPDIVLSLVIDGVSAKAGFQKIVDAGSKLVLLSNPISGFVHGKDFAGIVTDDMQGMGNRAAEVTNEYLQGSGKIGMVFHDANYFITNTRDKAFVDGLALFPGIEIVSRQGFVKEHDTSAIASAMMLRNPELELIYVSWDTAAEGVVQALRSDGFNKVKVISHDLGVNNLLDMAQQGNMLASISDRPYEIGSTMARIALLAKLGESMPLFTLVPYDQVNKSNITEVWQHAYHTHVPRIIKIALGE</sequence>
<dbReference type="CDD" id="cd06316">
    <property type="entry name" value="PBP1_ABC_sugar_binding-like"/>
    <property type="match status" value="1"/>
</dbReference>
<dbReference type="GO" id="GO:0030246">
    <property type="term" value="F:carbohydrate binding"/>
    <property type="evidence" value="ECO:0007669"/>
    <property type="project" value="UniProtKB-ARBA"/>
</dbReference>
<proteinExistence type="inferred from homology"/>
<comment type="subcellular location">
    <subcellularLocation>
        <location evidence="1">Cell envelope</location>
    </subcellularLocation>
</comment>
<dbReference type="InterPro" id="IPR025997">
    <property type="entry name" value="SBP_2_dom"/>
</dbReference>
<dbReference type="InterPro" id="IPR028082">
    <property type="entry name" value="Peripla_BP_I"/>
</dbReference>
<evidence type="ECO:0000313" key="6">
    <source>
        <dbReference type="EMBL" id="GAC21187.1"/>
    </source>
</evidence>
<reference evidence="6 7" key="1">
    <citation type="journal article" date="2017" name="Antonie Van Leeuwenhoek">
        <title>Rhizobium rhizosphaerae sp. nov., a novel species isolated from rice rhizosphere.</title>
        <authorList>
            <person name="Zhao J.J."/>
            <person name="Zhang J."/>
            <person name="Zhang R.J."/>
            <person name="Zhang C.W."/>
            <person name="Yin H.Q."/>
            <person name="Zhang X.X."/>
        </authorList>
    </citation>
    <scope>NUCLEOTIDE SEQUENCE [LARGE SCALE GENOMIC DNA]</scope>
    <source>
        <strain evidence="6 7">BSs20135</strain>
    </source>
</reference>
<dbReference type="RefSeq" id="WP_007623851.1">
    <property type="nucleotide sequence ID" value="NZ_BAEO01000060.1"/>
</dbReference>
<dbReference type="SUPFAM" id="SSF53822">
    <property type="entry name" value="Periplasmic binding protein-like I"/>
    <property type="match status" value="1"/>
</dbReference>
<dbReference type="GO" id="GO:0055085">
    <property type="term" value="P:transmembrane transport"/>
    <property type="evidence" value="ECO:0007669"/>
    <property type="project" value="UniProtKB-ARBA"/>
</dbReference>
<evidence type="ECO:0000256" key="2">
    <source>
        <dbReference type="ARBA" id="ARBA00007639"/>
    </source>
</evidence>
<dbReference type="EMBL" id="BAEO01000060">
    <property type="protein sequence ID" value="GAC21187.1"/>
    <property type="molecule type" value="Genomic_DNA"/>
</dbReference>
<evidence type="ECO:0000256" key="3">
    <source>
        <dbReference type="ARBA" id="ARBA00022729"/>
    </source>
</evidence>
<dbReference type="Gene3D" id="3.40.50.2300">
    <property type="match status" value="2"/>
</dbReference>
<keyword evidence="3 4" id="KW-0732">Signal</keyword>
<dbReference type="OrthoDB" id="9804917at2"/>
<protein>
    <submittedName>
        <fullName evidence="6">Simple sugar transport system substrate-binding protein</fullName>
    </submittedName>
</protein>
<accession>K6YSN4</accession>
<dbReference type="Pfam" id="PF13407">
    <property type="entry name" value="Peripla_BP_4"/>
    <property type="match status" value="1"/>
</dbReference>
<organism evidence="6 7">
    <name type="scientific">Paraglaciecola arctica BSs20135</name>
    <dbReference type="NCBI Taxonomy" id="493475"/>
    <lineage>
        <taxon>Bacteria</taxon>
        <taxon>Pseudomonadati</taxon>
        <taxon>Pseudomonadota</taxon>
        <taxon>Gammaproteobacteria</taxon>
        <taxon>Alteromonadales</taxon>
        <taxon>Alteromonadaceae</taxon>
        <taxon>Paraglaciecola</taxon>
    </lineage>
</organism>
<evidence type="ECO:0000313" key="7">
    <source>
        <dbReference type="Proteomes" id="UP000006327"/>
    </source>
</evidence>
<evidence type="ECO:0000256" key="4">
    <source>
        <dbReference type="SAM" id="SignalP"/>
    </source>
</evidence>
<evidence type="ECO:0000259" key="5">
    <source>
        <dbReference type="Pfam" id="PF13407"/>
    </source>
</evidence>
<gene>
    <name evidence="6" type="ORF">GARC_4245</name>
</gene>
<dbReference type="Proteomes" id="UP000006327">
    <property type="component" value="Unassembled WGS sequence"/>
</dbReference>
<dbReference type="STRING" id="493475.GARC_4245"/>
<keyword evidence="6" id="KW-0813">Transport</keyword>
<evidence type="ECO:0000256" key="1">
    <source>
        <dbReference type="ARBA" id="ARBA00004196"/>
    </source>
</evidence>
<dbReference type="PANTHER" id="PTHR46847">
    <property type="entry name" value="D-ALLOSE-BINDING PERIPLASMIC PROTEIN-RELATED"/>
    <property type="match status" value="1"/>
</dbReference>
<keyword evidence="6" id="KW-0762">Sugar transport</keyword>
<dbReference type="PANTHER" id="PTHR46847:SF1">
    <property type="entry name" value="D-ALLOSE-BINDING PERIPLASMIC PROTEIN-RELATED"/>
    <property type="match status" value="1"/>
</dbReference>
<feature type="domain" description="Periplasmic binding protein" evidence="5">
    <location>
        <begin position="65"/>
        <end position="311"/>
    </location>
</feature>
<dbReference type="eggNOG" id="COG1879">
    <property type="taxonomic scope" value="Bacteria"/>
</dbReference>
<dbReference type="GO" id="GO:0030313">
    <property type="term" value="C:cell envelope"/>
    <property type="evidence" value="ECO:0007669"/>
    <property type="project" value="UniProtKB-SubCell"/>
</dbReference>
<name>K6YSN4_9ALTE</name>
<dbReference type="AlphaFoldDB" id="K6YSN4"/>
<feature type="chain" id="PRO_5003897738" evidence="4">
    <location>
        <begin position="22"/>
        <end position="355"/>
    </location>
</feature>
<feature type="signal peptide" evidence="4">
    <location>
        <begin position="1"/>
        <end position="21"/>
    </location>
</feature>
<keyword evidence="7" id="KW-1185">Reference proteome</keyword>
<comment type="similarity">
    <text evidence="2">Belongs to the bacterial solute-binding protein 2 family.</text>
</comment>
<comment type="caution">
    <text evidence="6">The sequence shown here is derived from an EMBL/GenBank/DDBJ whole genome shotgun (WGS) entry which is preliminary data.</text>
</comment>